<keyword evidence="5" id="KW-1185">Reference proteome</keyword>
<comment type="similarity">
    <text evidence="1">Belongs to the UDP-glycosyltransferase family.</text>
</comment>
<proteinExistence type="inferred from homology"/>
<evidence type="ECO:0000313" key="5">
    <source>
        <dbReference type="Proteomes" id="UP001359559"/>
    </source>
</evidence>
<dbReference type="SUPFAM" id="SSF53756">
    <property type="entry name" value="UDP-Glycosyltransferase/glycogen phosphorylase"/>
    <property type="match status" value="1"/>
</dbReference>
<sequence>MGDEHHTLHIFVFPFLAHGHLIPTIDMAKLFAEKYVKVTIITTPLNAPFFFKAIEKTKICSNRIHIQAIEFPCQEAGLPGGCENLDSVPSFDFFPSFFKATRLLQVPFEQLLIEQRPNCVVADIFFSWVTDSAAKFGIPRIVFSGVSFFSSCALECMRLYKSFENVSSDSEPFLIPGLPGEIKLTRAQLPPHLKNEETPFAKIINEAREAEKRSYGVLINSFYELEKDYADYYRKELGRKAWHIGPLSLCNRDIGEKALRGKEASFDGHECLKWLDTKEPNSVVYVCFGSTTNFPDSQLTEIAKGLEASEQQFIWVVRKSEKDGKDSEEWLPEGFERKMEGKGLIIRGWAPQVLILEHEAVGAFVTHCGWNSTLEAICAGVSLVTWPVAAEQFYNEKLLTEVLGIGVPVGAKKWGMFEGDSIKWDAVEKAVKRIMIGEEANEMRNKVKLLSQLARRAVEEGGSSDSDLNAFIEELRSMSH</sequence>
<dbReference type="Proteomes" id="UP001359559">
    <property type="component" value="Unassembled WGS sequence"/>
</dbReference>
<protein>
    <recommendedName>
        <fullName evidence="6">Glycosyltransferase</fullName>
    </recommendedName>
</protein>
<accession>A0AAN9KPG6</accession>
<dbReference type="EMBL" id="JAYKXN010000001">
    <property type="protein sequence ID" value="KAK7319903.1"/>
    <property type="molecule type" value="Genomic_DNA"/>
</dbReference>
<name>A0AAN9KPG6_CLITE</name>
<dbReference type="FunFam" id="3.40.50.2000:FF:000071">
    <property type="entry name" value="Glycosyltransferase"/>
    <property type="match status" value="1"/>
</dbReference>
<dbReference type="FunFam" id="3.40.50.2000:FF:000047">
    <property type="entry name" value="Glycosyltransferase"/>
    <property type="match status" value="1"/>
</dbReference>
<comment type="caution">
    <text evidence="4">The sequence shown here is derived from an EMBL/GenBank/DDBJ whole genome shotgun (WGS) entry which is preliminary data.</text>
</comment>
<organism evidence="4 5">
    <name type="scientific">Clitoria ternatea</name>
    <name type="common">Butterfly pea</name>
    <dbReference type="NCBI Taxonomy" id="43366"/>
    <lineage>
        <taxon>Eukaryota</taxon>
        <taxon>Viridiplantae</taxon>
        <taxon>Streptophyta</taxon>
        <taxon>Embryophyta</taxon>
        <taxon>Tracheophyta</taxon>
        <taxon>Spermatophyta</taxon>
        <taxon>Magnoliopsida</taxon>
        <taxon>eudicotyledons</taxon>
        <taxon>Gunneridae</taxon>
        <taxon>Pentapetalae</taxon>
        <taxon>rosids</taxon>
        <taxon>fabids</taxon>
        <taxon>Fabales</taxon>
        <taxon>Fabaceae</taxon>
        <taxon>Papilionoideae</taxon>
        <taxon>50 kb inversion clade</taxon>
        <taxon>NPAAA clade</taxon>
        <taxon>indigoferoid/millettioid clade</taxon>
        <taxon>Phaseoleae</taxon>
        <taxon>Clitoria</taxon>
    </lineage>
</organism>
<evidence type="ECO:0000256" key="2">
    <source>
        <dbReference type="ARBA" id="ARBA00022676"/>
    </source>
</evidence>
<dbReference type="Gene3D" id="3.40.50.2000">
    <property type="entry name" value="Glycogen Phosphorylase B"/>
    <property type="match status" value="2"/>
</dbReference>
<evidence type="ECO:0000256" key="1">
    <source>
        <dbReference type="ARBA" id="ARBA00009995"/>
    </source>
</evidence>
<dbReference type="PANTHER" id="PTHR48047:SF45">
    <property type="entry name" value="SCOPOLETIN GLUCOSYLTRANSFERASE-LIKE"/>
    <property type="match status" value="1"/>
</dbReference>
<evidence type="ECO:0000313" key="4">
    <source>
        <dbReference type="EMBL" id="KAK7319903.1"/>
    </source>
</evidence>
<gene>
    <name evidence="4" type="ORF">RJT34_04631</name>
</gene>
<dbReference type="InterPro" id="IPR002213">
    <property type="entry name" value="UDP_glucos_trans"/>
</dbReference>
<dbReference type="CDD" id="cd03784">
    <property type="entry name" value="GT1_Gtf-like"/>
    <property type="match status" value="1"/>
</dbReference>
<dbReference type="PANTHER" id="PTHR48047">
    <property type="entry name" value="GLYCOSYLTRANSFERASE"/>
    <property type="match status" value="1"/>
</dbReference>
<evidence type="ECO:0000256" key="3">
    <source>
        <dbReference type="ARBA" id="ARBA00022679"/>
    </source>
</evidence>
<dbReference type="AlphaFoldDB" id="A0AAN9KPG6"/>
<dbReference type="GO" id="GO:0035251">
    <property type="term" value="F:UDP-glucosyltransferase activity"/>
    <property type="evidence" value="ECO:0007669"/>
    <property type="project" value="UniProtKB-ARBA"/>
</dbReference>
<keyword evidence="2" id="KW-0328">Glycosyltransferase</keyword>
<keyword evidence="3" id="KW-0808">Transferase</keyword>
<dbReference type="Pfam" id="PF00201">
    <property type="entry name" value="UDPGT"/>
    <property type="match status" value="1"/>
</dbReference>
<evidence type="ECO:0008006" key="6">
    <source>
        <dbReference type="Google" id="ProtNLM"/>
    </source>
</evidence>
<reference evidence="4 5" key="1">
    <citation type="submission" date="2024-01" db="EMBL/GenBank/DDBJ databases">
        <title>The genomes of 5 underutilized Papilionoideae crops provide insights into root nodulation and disease resistance.</title>
        <authorList>
            <person name="Yuan L."/>
        </authorList>
    </citation>
    <scope>NUCLEOTIDE SEQUENCE [LARGE SCALE GENOMIC DNA]</scope>
    <source>
        <strain evidence="4">LY-2023</strain>
        <tissue evidence="4">Leaf</tissue>
    </source>
</reference>